<dbReference type="PROSITE" id="PS50894">
    <property type="entry name" value="HPT"/>
    <property type="match status" value="1"/>
</dbReference>
<dbReference type="InterPro" id="IPR011006">
    <property type="entry name" value="CheY-like_superfamily"/>
</dbReference>
<dbReference type="Pfam" id="PF00072">
    <property type="entry name" value="Response_reg"/>
    <property type="match status" value="1"/>
</dbReference>
<evidence type="ECO:0000256" key="4">
    <source>
        <dbReference type="ARBA" id="ARBA00022692"/>
    </source>
</evidence>
<evidence type="ECO:0008006" key="16">
    <source>
        <dbReference type="Google" id="ProtNLM"/>
    </source>
</evidence>
<dbReference type="Gene3D" id="3.40.50.2300">
    <property type="match status" value="2"/>
</dbReference>
<evidence type="ECO:0000313" key="14">
    <source>
        <dbReference type="EMBL" id="KLN60545.1"/>
    </source>
</evidence>
<feature type="domain" description="HPt" evidence="13">
    <location>
        <begin position="13"/>
        <end position="107"/>
    </location>
</feature>
<gene>
    <name evidence="14" type="ORF">WH96_12650</name>
</gene>
<keyword evidence="4" id="KW-0812">Transmembrane</keyword>
<evidence type="ECO:0000256" key="5">
    <source>
        <dbReference type="ARBA" id="ARBA00022741"/>
    </source>
</evidence>
<comment type="subcellular location">
    <subcellularLocation>
        <location evidence="1">Cell membrane</location>
        <topology evidence="1">Multi-pass membrane protein</topology>
    </subcellularLocation>
</comment>
<feature type="domain" description="Response regulatory" evidence="12">
    <location>
        <begin position="283"/>
        <end position="401"/>
    </location>
</feature>
<dbReference type="PROSITE" id="PS50110">
    <property type="entry name" value="RESPONSE_REGULATORY"/>
    <property type="match status" value="1"/>
</dbReference>
<dbReference type="GO" id="GO:0004672">
    <property type="term" value="F:protein kinase activity"/>
    <property type="evidence" value="ECO:0007669"/>
    <property type="project" value="UniProtKB-ARBA"/>
</dbReference>
<evidence type="ECO:0000256" key="3">
    <source>
        <dbReference type="ARBA" id="ARBA00022553"/>
    </source>
</evidence>
<dbReference type="OrthoDB" id="8439620at2"/>
<dbReference type="InterPro" id="IPR001789">
    <property type="entry name" value="Sig_transdc_resp-reg_receiver"/>
</dbReference>
<dbReference type="EMBL" id="LAQL01000007">
    <property type="protein sequence ID" value="KLN60545.1"/>
    <property type="molecule type" value="Genomic_DNA"/>
</dbReference>
<feature type="modified residue" description="Phosphohistidine" evidence="10">
    <location>
        <position position="54"/>
    </location>
</feature>
<evidence type="ECO:0000256" key="11">
    <source>
        <dbReference type="PROSITE-ProRule" id="PRU00169"/>
    </source>
</evidence>
<evidence type="ECO:0000256" key="8">
    <source>
        <dbReference type="ARBA" id="ARBA00023012"/>
    </source>
</evidence>
<dbReference type="AlphaFoldDB" id="A0A0H2MV23"/>
<evidence type="ECO:0000256" key="7">
    <source>
        <dbReference type="ARBA" id="ARBA00022989"/>
    </source>
</evidence>
<evidence type="ECO:0000256" key="6">
    <source>
        <dbReference type="ARBA" id="ARBA00022840"/>
    </source>
</evidence>
<keyword evidence="2" id="KW-1003">Cell membrane</keyword>
<feature type="modified residue" description="4-aspartylphosphate" evidence="11">
    <location>
        <position position="332"/>
    </location>
</feature>
<evidence type="ECO:0000256" key="1">
    <source>
        <dbReference type="ARBA" id="ARBA00004651"/>
    </source>
</evidence>
<dbReference type="PANTHER" id="PTHR45339:SF1">
    <property type="entry name" value="HYBRID SIGNAL TRANSDUCTION HISTIDINE KINASE J"/>
    <property type="match status" value="1"/>
</dbReference>
<evidence type="ECO:0000256" key="10">
    <source>
        <dbReference type="PROSITE-ProRule" id="PRU00110"/>
    </source>
</evidence>
<dbReference type="GO" id="GO:0005886">
    <property type="term" value="C:plasma membrane"/>
    <property type="evidence" value="ECO:0007669"/>
    <property type="project" value="UniProtKB-SubCell"/>
</dbReference>
<dbReference type="STRING" id="1489064.WH96_12650"/>
<protein>
    <recommendedName>
        <fullName evidence="16">Histidine kinase</fullName>
    </recommendedName>
</protein>
<proteinExistence type="predicted"/>
<name>A0A0H2MV23_9PROT</name>
<dbReference type="CDD" id="cd00088">
    <property type="entry name" value="HPT"/>
    <property type="match status" value="1"/>
</dbReference>
<dbReference type="Pfam" id="PF01627">
    <property type="entry name" value="Hpt"/>
    <property type="match status" value="1"/>
</dbReference>
<evidence type="ECO:0000256" key="2">
    <source>
        <dbReference type="ARBA" id="ARBA00022475"/>
    </source>
</evidence>
<dbReference type="Proteomes" id="UP000035444">
    <property type="component" value="Unassembled WGS sequence"/>
</dbReference>
<evidence type="ECO:0000313" key="15">
    <source>
        <dbReference type="Proteomes" id="UP000035444"/>
    </source>
</evidence>
<dbReference type="InterPro" id="IPR036641">
    <property type="entry name" value="HPT_dom_sf"/>
</dbReference>
<evidence type="ECO:0000259" key="12">
    <source>
        <dbReference type="PROSITE" id="PS50110"/>
    </source>
</evidence>
<dbReference type="GO" id="GO:0005524">
    <property type="term" value="F:ATP binding"/>
    <property type="evidence" value="ECO:0007669"/>
    <property type="project" value="UniProtKB-KW"/>
</dbReference>
<organism evidence="14 15">
    <name type="scientific">Kiloniella spongiae</name>
    <dbReference type="NCBI Taxonomy" id="1489064"/>
    <lineage>
        <taxon>Bacteria</taxon>
        <taxon>Pseudomonadati</taxon>
        <taxon>Pseudomonadota</taxon>
        <taxon>Alphaproteobacteria</taxon>
        <taxon>Rhodospirillales</taxon>
        <taxon>Kiloniellaceae</taxon>
        <taxon>Kiloniella</taxon>
    </lineage>
</organism>
<comment type="caution">
    <text evidence="14">The sequence shown here is derived from an EMBL/GenBank/DDBJ whole genome shotgun (WGS) entry which is preliminary data.</text>
</comment>
<evidence type="ECO:0000256" key="9">
    <source>
        <dbReference type="ARBA" id="ARBA00023136"/>
    </source>
</evidence>
<keyword evidence="6" id="KW-0067">ATP-binding</keyword>
<dbReference type="SMART" id="SM00448">
    <property type="entry name" value="REC"/>
    <property type="match status" value="1"/>
</dbReference>
<sequence length="402" mass="45118">MAFKNVDEGFQGLRIEFADQCRVVTDELESLLNQVYDGKQDANTAIQLIRREMHNLKGQGSVFGYPVISMIAHRLEDYLAKENGLEITNINEVNIYLDHIRGIINSEKLPTEAETTELLRSLPQSGFSNHSDVEIEAILEEVEIMAVTSSKLHRHRLESTVNKPGWRLISFTSTLNLLENALASPPNGVIVSGELPSMSGIELATVFQALSKLKDVPFAILTSRPKTDNHFKNLPDTVEYISTGQSFPEDVKRIIEVFSPQTSVSVPKNIKLSSSKAPLKRLEVLFAEDNRINQILVQRFLDEHPFNVTLVENGVDAVDACINRKFDIVLMDVMMPKMGGVEATETIRKLNKPWVKDMPIIALTADYSAEHQRSYIKAGMNDCIGKPIDPDDLTRMIRDLTE</sequence>
<keyword evidence="3 11" id="KW-0597">Phosphoprotein</keyword>
<dbReference type="GO" id="GO:0000160">
    <property type="term" value="P:phosphorelay signal transduction system"/>
    <property type="evidence" value="ECO:0007669"/>
    <property type="project" value="UniProtKB-KW"/>
</dbReference>
<reference evidence="14 15" key="1">
    <citation type="submission" date="2015-03" db="EMBL/GenBank/DDBJ databases">
        <title>Genome Sequence of Kiloniella spongiae MEBiC09566, isolated from a marine sponge.</title>
        <authorList>
            <person name="Shao Z."/>
            <person name="Wang L."/>
            <person name="Li X."/>
        </authorList>
    </citation>
    <scope>NUCLEOTIDE SEQUENCE [LARGE SCALE GENOMIC DNA]</scope>
    <source>
        <strain evidence="14 15">MEBiC09566</strain>
    </source>
</reference>
<dbReference type="Gene3D" id="1.20.120.160">
    <property type="entry name" value="HPT domain"/>
    <property type="match status" value="1"/>
</dbReference>
<dbReference type="InterPro" id="IPR008207">
    <property type="entry name" value="Sig_transdc_His_kin_Hpt_dom"/>
</dbReference>
<dbReference type="SUPFAM" id="SSF52172">
    <property type="entry name" value="CheY-like"/>
    <property type="match status" value="2"/>
</dbReference>
<keyword evidence="5" id="KW-0547">Nucleotide-binding</keyword>
<dbReference type="SUPFAM" id="SSF47226">
    <property type="entry name" value="Histidine-containing phosphotransfer domain, HPT domain"/>
    <property type="match status" value="1"/>
</dbReference>
<dbReference type="PANTHER" id="PTHR45339">
    <property type="entry name" value="HYBRID SIGNAL TRANSDUCTION HISTIDINE KINASE J"/>
    <property type="match status" value="1"/>
</dbReference>
<keyword evidence="15" id="KW-1185">Reference proteome</keyword>
<evidence type="ECO:0000259" key="13">
    <source>
        <dbReference type="PROSITE" id="PS50894"/>
    </source>
</evidence>
<keyword evidence="7" id="KW-1133">Transmembrane helix</keyword>
<accession>A0A0H2MV23</accession>
<dbReference type="CDD" id="cd17546">
    <property type="entry name" value="REC_hyHK_CKI1_RcsC-like"/>
    <property type="match status" value="1"/>
</dbReference>
<keyword evidence="8" id="KW-0902">Two-component regulatory system</keyword>
<dbReference type="RefSeq" id="WP_047764511.1">
    <property type="nucleotide sequence ID" value="NZ_LAQL01000007.1"/>
</dbReference>
<keyword evidence="9" id="KW-0472">Membrane</keyword>